<dbReference type="RefSeq" id="WP_115579020.1">
    <property type="nucleotide sequence ID" value="NZ_NXLX01000008.1"/>
</dbReference>
<dbReference type="Pfam" id="PF06769">
    <property type="entry name" value="YoeB_toxin"/>
    <property type="match status" value="1"/>
</dbReference>
<dbReference type="EMBL" id="NXLX01000008">
    <property type="protein sequence ID" value="RDU73912.1"/>
    <property type="molecule type" value="Genomic_DNA"/>
</dbReference>
<dbReference type="InterPro" id="IPR009614">
    <property type="entry name" value="YoeB_toxin"/>
</dbReference>
<dbReference type="SUPFAM" id="SSF143011">
    <property type="entry name" value="RelE-like"/>
    <property type="match status" value="1"/>
</dbReference>
<dbReference type="GO" id="GO:0004519">
    <property type="term" value="F:endonuclease activity"/>
    <property type="evidence" value="ECO:0007669"/>
    <property type="project" value="InterPro"/>
</dbReference>
<dbReference type="Proteomes" id="UP000256695">
    <property type="component" value="Unassembled WGS sequence"/>
</dbReference>
<organism evidence="1 2">
    <name type="scientific">Helicobacter anseris</name>
    <dbReference type="NCBI Taxonomy" id="375926"/>
    <lineage>
        <taxon>Bacteria</taxon>
        <taxon>Pseudomonadati</taxon>
        <taxon>Campylobacterota</taxon>
        <taxon>Epsilonproteobacteria</taxon>
        <taxon>Campylobacterales</taxon>
        <taxon>Helicobacteraceae</taxon>
        <taxon>Helicobacter</taxon>
    </lineage>
</organism>
<proteinExistence type="predicted"/>
<dbReference type="GO" id="GO:0006401">
    <property type="term" value="P:RNA catabolic process"/>
    <property type="evidence" value="ECO:0007669"/>
    <property type="project" value="InterPro"/>
</dbReference>
<sequence>MGKPEILCGDLQGCFSRRIDSKNRIVYRIYENRCEILQVGTHYQEK</sequence>
<gene>
    <name evidence="1" type="ORF">CQA57_04405</name>
</gene>
<dbReference type="OrthoDB" id="9801102at2"/>
<accession>A0A3D8J903</accession>
<evidence type="ECO:0000313" key="1">
    <source>
        <dbReference type="EMBL" id="RDU73912.1"/>
    </source>
</evidence>
<dbReference type="InterPro" id="IPR035093">
    <property type="entry name" value="RelE/ParE_toxin_dom_sf"/>
</dbReference>
<dbReference type="Gene3D" id="3.30.2310.20">
    <property type="entry name" value="RelE-like"/>
    <property type="match status" value="1"/>
</dbReference>
<evidence type="ECO:0000313" key="2">
    <source>
        <dbReference type="Proteomes" id="UP000256695"/>
    </source>
</evidence>
<protein>
    <submittedName>
        <fullName evidence="1">Txe/YoeB family addiction module toxin</fullName>
    </submittedName>
</protein>
<dbReference type="AlphaFoldDB" id="A0A3D8J903"/>
<reference evidence="1 2" key="1">
    <citation type="submission" date="2018-04" db="EMBL/GenBank/DDBJ databases">
        <title>Novel Campyloabacter and Helicobacter Species and Strains.</title>
        <authorList>
            <person name="Mannion A.J."/>
            <person name="Shen Z."/>
            <person name="Fox J.G."/>
        </authorList>
    </citation>
    <scope>NUCLEOTIDE SEQUENCE [LARGE SCALE GENOMIC DNA]</scope>
    <source>
        <strain evidence="1 2">MIT 04-9362</strain>
    </source>
</reference>
<name>A0A3D8J903_9HELI</name>
<comment type="caution">
    <text evidence="1">The sequence shown here is derived from an EMBL/GenBank/DDBJ whole genome shotgun (WGS) entry which is preliminary data.</text>
</comment>
<keyword evidence="2" id="KW-1185">Reference proteome</keyword>